<reference evidence="6" key="1">
    <citation type="submission" date="2016-10" db="EMBL/GenBank/DDBJ databases">
        <authorList>
            <person name="Varghese N."/>
            <person name="Submissions S."/>
        </authorList>
    </citation>
    <scope>NUCLEOTIDE SEQUENCE [LARGE SCALE GENOMIC DNA]</scope>
    <source>
        <strain evidence="6">CGMCC 1.10784</strain>
    </source>
</reference>
<dbReference type="NCBIfam" id="TIGR01509">
    <property type="entry name" value="HAD-SF-IA-v3"/>
    <property type="match status" value="1"/>
</dbReference>
<protein>
    <submittedName>
        <fullName evidence="5">Putative hydrolase of the HAD superfamily</fullName>
    </submittedName>
</protein>
<proteinExistence type="predicted"/>
<dbReference type="EMBL" id="FOMT01000005">
    <property type="protein sequence ID" value="SFF07599.1"/>
    <property type="molecule type" value="Genomic_DNA"/>
</dbReference>
<dbReference type="InterPro" id="IPR051400">
    <property type="entry name" value="HAD-like_hydrolase"/>
</dbReference>
<evidence type="ECO:0000256" key="4">
    <source>
        <dbReference type="ARBA" id="ARBA00022842"/>
    </source>
</evidence>
<name>A0A1I2FRW0_9BACL</name>
<comment type="cofactor">
    <cofactor evidence="1">
        <name>Mg(2+)</name>
        <dbReference type="ChEBI" id="CHEBI:18420"/>
    </cofactor>
</comment>
<dbReference type="STRING" id="1045775.SAMN05216378_4988"/>
<accession>A0A1I2FRW0</accession>
<dbReference type="SFLD" id="SFLDG01129">
    <property type="entry name" value="C1.5:_HAD__Beta-PGM__Phosphata"/>
    <property type="match status" value="1"/>
</dbReference>
<dbReference type="SFLD" id="SFLDS00003">
    <property type="entry name" value="Haloacid_Dehalogenase"/>
    <property type="match status" value="1"/>
</dbReference>
<organism evidence="5 6">
    <name type="scientific">Paenibacillus catalpae</name>
    <dbReference type="NCBI Taxonomy" id="1045775"/>
    <lineage>
        <taxon>Bacteria</taxon>
        <taxon>Bacillati</taxon>
        <taxon>Bacillota</taxon>
        <taxon>Bacilli</taxon>
        <taxon>Bacillales</taxon>
        <taxon>Paenibacillaceae</taxon>
        <taxon>Paenibacillus</taxon>
    </lineage>
</organism>
<gene>
    <name evidence="5" type="ORF">SAMN05216378_4988</name>
</gene>
<dbReference type="InterPro" id="IPR006439">
    <property type="entry name" value="HAD-SF_hydro_IA"/>
</dbReference>
<evidence type="ECO:0000256" key="1">
    <source>
        <dbReference type="ARBA" id="ARBA00001946"/>
    </source>
</evidence>
<dbReference type="PANTHER" id="PTHR46470">
    <property type="entry name" value="N-ACYLNEURAMINATE-9-PHOSPHATASE"/>
    <property type="match status" value="1"/>
</dbReference>
<dbReference type="Proteomes" id="UP000198855">
    <property type="component" value="Unassembled WGS sequence"/>
</dbReference>
<dbReference type="InterPro" id="IPR023214">
    <property type="entry name" value="HAD_sf"/>
</dbReference>
<evidence type="ECO:0000256" key="2">
    <source>
        <dbReference type="ARBA" id="ARBA00022723"/>
    </source>
</evidence>
<dbReference type="InterPro" id="IPR041492">
    <property type="entry name" value="HAD_2"/>
</dbReference>
<dbReference type="Gene3D" id="1.10.150.520">
    <property type="match status" value="1"/>
</dbReference>
<keyword evidence="6" id="KW-1185">Reference proteome</keyword>
<keyword evidence="2" id="KW-0479">Metal-binding</keyword>
<dbReference type="GO" id="GO:0046872">
    <property type="term" value="F:metal ion binding"/>
    <property type="evidence" value="ECO:0007669"/>
    <property type="project" value="UniProtKB-KW"/>
</dbReference>
<dbReference type="SUPFAM" id="SSF56784">
    <property type="entry name" value="HAD-like"/>
    <property type="match status" value="1"/>
</dbReference>
<keyword evidence="4" id="KW-0460">Magnesium</keyword>
<keyword evidence="3 5" id="KW-0378">Hydrolase</keyword>
<dbReference type="InterPro" id="IPR036412">
    <property type="entry name" value="HAD-like_sf"/>
</dbReference>
<dbReference type="GO" id="GO:0044281">
    <property type="term" value="P:small molecule metabolic process"/>
    <property type="evidence" value="ECO:0007669"/>
    <property type="project" value="UniProtKB-ARBA"/>
</dbReference>
<dbReference type="PRINTS" id="PR00413">
    <property type="entry name" value="HADHALOGNASE"/>
</dbReference>
<dbReference type="RefSeq" id="WP_091189114.1">
    <property type="nucleotide sequence ID" value="NZ_FOMT01000005.1"/>
</dbReference>
<evidence type="ECO:0000313" key="6">
    <source>
        <dbReference type="Proteomes" id="UP000198855"/>
    </source>
</evidence>
<dbReference type="Gene3D" id="3.40.50.1000">
    <property type="entry name" value="HAD superfamily/HAD-like"/>
    <property type="match status" value="1"/>
</dbReference>
<evidence type="ECO:0000313" key="5">
    <source>
        <dbReference type="EMBL" id="SFF07599.1"/>
    </source>
</evidence>
<evidence type="ECO:0000256" key="3">
    <source>
        <dbReference type="ARBA" id="ARBA00022801"/>
    </source>
</evidence>
<sequence>MNSIAAVIFDLDLTLLDKHQSLIRFADHQYDAFSLEAFHIDRGDFIQKFTEMNHVVRPKDEVYRELIEIFNIDSSLLAAMLDDLNQSFSDYAIGYPGLVAMLSELKNASIKLGMITNGRAFYQRNKIRSLGIEGYFDDIVISEAVGLRKPDHAIFQLSLSHLNVSADDAVFVGDNMKNDIIPAKELGMRTIWKQKEAQSEHADRVCDDLLEIPMLIHNLIQTKTG</sequence>
<dbReference type="NCBIfam" id="TIGR01549">
    <property type="entry name" value="HAD-SF-IA-v1"/>
    <property type="match status" value="1"/>
</dbReference>
<dbReference type="AlphaFoldDB" id="A0A1I2FRW0"/>
<dbReference type="OrthoDB" id="9809962at2"/>
<dbReference type="Pfam" id="PF13419">
    <property type="entry name" value="HAD_2"/>
    <property type="match status" value="1"/>
</dbReference>
<dbReference type="PANTHER" id="PTHR46470:SF2">
    <property type="entry name" value="GLYCERALDEHYDE 3-PHOSPHATE PHOSPHATASE"/>
    <property type="match status" value="1"/>
</dbReference>
<dbReference type="GO" id="GO:0016791">
    <property type="term" value="F:phosphatase activity"/>
    <property type="evidence" value="ECO:0007669"/>
    <property type="project" value="TreeGrafter"/>
</dbReference>